<dbReference type="AlphaFoldDB" id="A0A917SLY0"/>
<keyword evidence="15" id="KW-1185">Reference proteome</keyword>
<feature type="transmembrane region" description="Helical" evidence="11">
    <location>
        <begin position="210"/>
        <end position="228"/>
    </location>
</feature>
<feature type="transmembrane region" description="Helical" evidence="11">
    <location>
        <begin position="290"/>
        <end position="314"/>
    </location>
</feature>
<dbReference type="SUPFAM" id="SSF90123">
    <property type="entry name" value="ABC transporter transmembrane region"/>
    <property type="match status" value="1"/>
</dbReference>
<dbReference type="SUPFAM" id="SSF52540">
    <property type="entry name" value="P-loop containing nucleoside triphosphate hydrolases"/>
    <property type="match status" value="1"/>
</dbReference>
<keyword evidence="4 11" id="KW-0812">Transmembrane</keyword>
<comment type="caution">
    <text evidence="14">The sequence shown here is derived from an EMBL/GenBank/DDBJ whole genome shotgun (WGS) entry which is preliminary data.</text>
</comment>
<organism evidence="14 15">
    <name type="scientific">Nakamurella endophytica</name>
    <dbReference type="NCBI Taxonomy" id="1748367"/>
    <lineage>
        <taxon>Bacteria</taxon>
        <taxon>Bacillati</taxon>
        <taxon>Actinomycetota</taxon>
        <taxon>Actinomycetes</taxon>
        <taxon>Nakamurellales</taxon>
        <taxon>Nakamurellaceae</taxon>
        <taxon>Nakamurella</taxon>
    </lineage>
</organism>
<dbReference type="GO" id="GO:0015421">
    <property type="term" value="F:ABC-type oligopeptide transporter activity"/>
    <property type="evidence" value="ECO:0007669"/>
    <property type="project" value="TreeGrafter"/>
</dbReference>
<dbReference type="PROSITE" id="PS50893">
    <property type="entry name" value="ABC_TRANSPORTER_2"/>
    <property type="match status" value="1"/>
</dbReference>
<evidence type="ECO:0000256" key="5">
    <source>
        <dbReference type="ARBA" id="ARBA00022741"/>
    </source>
</evidence>
<dbReference type="PROSITE" id="PS50929">
    <property type="entry name" value="ABC_TM1F"/>
    <property type="match status" value="1"/>
</dbReference>
<evidence type="ECO:0000256" key="8">
    <source>
        <dbReference type="ARBA" id="ARBA00023136"/>
    </source>
</evidence>
<dbReference type="InterPro" id="IPR027417">
    <property type="entry name" value="P-loop_NTPase"/>
</dbReference>
<dbReference type="RefSeq" id="WP_188939906.1">
    <property type="nucleotide sequence ID" value="NZ_BMNA01000001.1"/>
</dbReference>
<dbReference type="InterPro" id="IPR017871">
    <property type="entry name" value="ABC_transporter-like_CS"/>
</dbReference>
<dbReference type="InterPro" id="IPR039421">
    <property type="entry name" value="Type_1_exporter"/>
</dbReference>
<keyword evidence="5" id="KW-0547">Nucleotide-binding</keyword>
<dbReference type="PROSITE" id="PS00211">
    <property type="entry name" value="ABC_TRANSPORTER_1"/>
    <property type="match status" value="1"/>
</dbReference>
<dbReference type="EMBL" id="BMNA01000001">
    <property type="protein sequence ID" value="GGL88667.1"/>
    <property type="molecule type" value="Genomic_DNA"/>
</dbReference>
<comment type="similarity">
    <text evidence="9">Belongs to the ABC transporter superfamily. Lipid exporter (TC 3.A.1.106) family.</text>
</comment>
<evidence type="ECO:0000256" key="1">
    <source>
        <dbReference type="ARBA" id="ARBA00004651"/>
    </source>
</evidence>
<accession>A0A917SLY0</accession>
<reference evidence="14" key="1">
    <citation type="journal article" date="2014" name="Int. J. Syst. Evol. Microbiol.">
        <title>Complete genome sequence of Corynebacterium casei LMG S-19264T (=DSM 44701T), isolated from a smear-ripened cheese.</title>
        <authorList>
            <consortium name="US DOE Joint Genome Institute (JGI-PGF)"/>
            <person name="Walter F."/>
            <person name="Albersmeier A."/>
            <person name="Kalinowski J."/>
            <person name="Ruckert C."/>
        </authorList>
    </citation>
    <scope>NUCLEOTIDE SEQUENCE</scope>
    <source>
        <strain evidence="14">CGMCC 4.7308</strain>
    </source>
</reference>
<dbReference type="GO" id="GO:0005886">
    <property type="term" value="C:plasma membrane"/>
    <property type="evidence" value="ECO:0007669"/>
    <property type="project" value="UniProtKB-SubCell"/>
</dbReference>
<evidence type="ECO:0000256" key="2">
    <source>
        <dbReference type="ARBA" id="ARBA00022448"/>
    </source>
</evidence>
<evidence type="ECO:0000256" key="11">
    <source>
        <dbReference type="SAM" id="Phobius"/>
    </source>
</evidence>
<dbReference type="SMART" id="SM00382">
    <property type="entry name" value="AAA"/>
    <property type="match status" value="1"/>
</dbReference>
<feature type="transmembrane region" description="Helical" evidence="11">
    <location>
        <begin position="107"/>
        <end position="127"/>
    </location>
</feature>
<feature type="transmembrane region" description="Helical" evidence="11">
    <location>
        <begin position="181"/>
        <end position="204"/>
    </location>
</feature>
<evidence type="ECO:0000256" key="9">
    <source>
        <dbReference type="ARBA" id="ARBA00061644"/>
    </source>
</evidence>
<dbReference type="Gene3D" id="1.20.1560.10">
    <property type="entry name" value="ABC transporter type 1, transmembrane domain"/>
    <property type="match status" value="1"/>
</dbReference>
<name>A0A917SLY0_9ACTN</name>
<keyword evidence="3" id="KW-1003">Cell membrane</keyword>
<reference evidence="14" key="2">
    <citation type="submission" date="2020-09" db="EMBL/GenBank/DDBJ databases">
        <authorList>
            <person name="Sun Q."/>
            <person name="Zhou Y."/>
        </authorList>
    </citation>
    <scope>NUCLEOTIDE SEQUENCE</scope>
    <source>
        <strain evidence="14">CGMCC 4.7308</strain>
    </source>
</reference>
<feature type="domain" description="ABC transporter" evidence="12">
    <location>
        <begin position="387"/>
        <end position="627"/>
    </location>
</feature>
<dbReference type="PANTHER" id="PTHR43394:SF1">
    <property type="entry name" value="ATP-BINDING CASSETTE SUB-FAMILY B MEMBER 10, MITOCHONDRIAL"/>
    <property type="match status" value="1"/>
</dbReference>
<dbReference type="PANTHER" id="PTHR43394">
    <property type="entry name" value="ATP-DEPENDENT PERMEASE MDL1, MITOCHONDRIAL"/>
    <property type="match status" value="1"/>
</dbReference>
<feature type="transmembrane region" description="Helical" evidence="11">
    <location>
        <begin position="67"/>
        <end position="95"/>
    </location>
</feature>
<gene>
    <name evidence="14" type="ORF">GCM10011594_05370</name>
</gene>
<feature type="compositionally biased region" description="Gly residues" evidence="10">
    <location>
        <begin position="650"/>
        <end position="661"/>
    </location>
</feature>
<dbReference type="InterPro" id="IPR011527">
    <property type="entry name" value="ABC1_TM_dom"/>
</dbReference>
<evidence type="ECO:0000256" key="3">
    <source>
        <dbReference type="ARBA" id="ARBA00022475"/>
    </source>
</evidence>
<evidence type="ECO:0000256" key="4">
    <source>
        <dbReference type="ARBA" id="ARBA00022692"/>
    </source>
</evidence>
<evidence type="ECO:0000259" key="13">
    <source>
        <dbReference type="PROSITE" id="PS50929"/>
    </source>
</evidence>
<protein>
    <submittedName>
        <fullName evidence="14">ABC transporter ATP-binding protein</fullName>
    </submittedName>
</protein>
<evidence type="ECO:0000313" key="15">
    <source>
        <dbReference type="Proteomes" id="UP000655208"/>
    </source>
</evidence>
<dbReference type="Pfam" id="PF00664">
    <property type="entry name" value="ABC_membrane"/>
    <property type="match status" value="1"/>
</dbReference>
<dbReference type="InterPro" id="IPR036640">
    <property type="entry name" value="ABC1_TM_sf"/>
</dbReference>
<dbReference type="InterPro" id="IPR003593">
    <property type="entry name" value="AAA+_ATPase"/>
</dbReference>
<keyword evidence="2" id="KW-0813">Transport</keyword>
<sequence length="661" mass="70252">MPITDAALSHPGTPTTADADARPDRDTAEHAAGLTALGIPDPDSGPRGARSSVASLRRLYPYARPALPALLWSTVTAIVATVCSLAFPLAIQWIIDGPITDRDLSGLVWPAVVLVLLGAGEAGLFWVRRLLAARPSMQVEARMREALYAHLQRLPVAFHDHWPAGQLLSRAVSDLSTIRRFLGFALVFLVVNVATFVVGVIILLSLSWRLGLVVAALAVPLIVLCLRYETRYQVLARRSQDQVGDLATTVEESVLGIRILKAFGRSRDLGRSFLAQARGLRDTELTKARVISVLWATIIALPEIALGVVLLLGIQEVADGTLTAGTLVAFFGTAMSLRWPIDSLGWLLAVTNDAAAAADRYFEVMDVPVTVTSPERPVRPARREGHLEFRDVRFGFPDAQDRPGRPAEVLRGVDLELHPGESVAVVGATGSGKTALTALVNRLYDVTGGAVVLDGVDVRDLDLADLRSRVAVAFEEPTLFSASVRENVLLGHPDADDDEVRRALRVAHADFVEDLPWGLDTRIGEQGLSLSGGQRQRLALARAVVGRPSVLVMDDPLSALDIHTEAQVEKALRSVLHGTTALIVAHRASTVLLADRVALLADGRVAAVGTHSELLATVPGYGDLLATDARGGADRTDARGGADGTDGARAGAGAGVDGGRA</sequence>
<dbReference type="Gene3D" id="3.40.50.300">
    <property type="entry name" value="P-loop containing nucleotide triphosphate hydrolases"/>
    <property type="match status" value="1"/>
</dbReference>
<feature type="domain" description="ABC transmembrane type-1" evidence="13">
    <location>
        <begin position="71"/>
        <end position="353"/>
    </location>
</feature>
<evidence type="ECO:0000259" key="12">
    <source>
        <dbReference type="PROSITE" id="PS50893"/>
    </source>
</evidence>
<proteinExistence type="inferred from homology"/>
<dbReference type="FunFam" id="3.40.50.300:FF:000299">
    <property type="entry name" value="ABC transporter ATP-binding protein/permease"/>
    <property type="match status" value="1"/>
</dbReference>
<evidence type="ECO:0000313" key="14">
    <source>
        <dbReference type="EMBL" id="GGL88667.1"/>
    </source>
</evidence>
<dbReference type="CDD" id="cd18543">
    <property type="entry name" value="ABC_6TM_Rv0194_D1_like"/>
    <property type="match status" value="1"/>
</dbReference>
<comment type="subcellular location">
    <subcellularLocation>
        <location evidence="1">Cell membrane</location>
        <topology evidence="1">Multi-pass membrane protein</topology>
    </subcellularLocation>
</comment>
<evidence type="ECO:0000256" key="10">
    <source>
        <dbReference type="SAM" id="MobiDB-lite"/>
    </source>
</evidence>
<keyword evidence="8 11" id="KW-0472">Membrane</keyword>
<feature type="region of interest" description="Disordered" evidence="10">
    <location>
        <begin position="1"/>
        <end position="27"/>
    </location>
</feature>
<feature type="region of interest" description="Disordered" evidence="10">
    <location>
        <begin position="632"/>
        <end position="661"/>
    </location>
</feature>
<evidence type="ECO:0000256" key="7">
    <source>
        <dbReference type="ARBA" id="ARBA00022989"/>
    </source>
</evidence>
<dbReference type="Proteomes" id="UP000655208">
    <property type="component" value="Unassembled WGS sequence"/>
</dbReference>
<evidence type="ECO:0000256" key="6">
    <source>
        <dbReference type="ARBA" id="ARBA00022840"/>
    </source>
</evidence>
<keyword evidence="7 11" id="KW-1133">Transmembrane helix</keyword>
<dbReference type="GO" id="GO:0016887">
    <property type="term" value="F:ATP hydrolysis activity"/>
    <property type="evidence" value="ECO:0007669"/>
    <property type="project" value="InterPro"/>
</dbReference>
<dbReference type="InterPro" id="IPR003439">
    <property type="entry name" value="ABC_transporter-like_ATP-bd"/>
</dbReference>
<dbReference type="GO" id="GO:0005524">
    <property type="term" value="F:ATP binding"/>
    <property type="evidence" value="ECO:0007669"/>
    <property type="project" value="UniProtKB-KW"/>
</dbReference>
<keyword evidence="6 14" id="KW-0067">ATP-binding</keyword>
<dbReference type="Pfam" id="PF00005">
    <property type="entry name" value="ABC_tran"/>
    <property type="match status" value="1"/>
</dbReference>